<dbReference type="RefSeq" id="XP_013337015.1">
    <property type="nucleotide sequence ID" value="XM_013481561.1"/>
</dbReference>
<feature type="region of interest" description="Disordered" evidence="5">
    <location>
        <begin position="327"/>
        <end position="369"/>
    </location>
</feature>
<comment type="subcellular location">
    <subcellularLocation>
        <location evidence="1">Nucleus</location>
    </subcellularLocation>
</comment>
<evidence type="ECO:0000256" key="1">
    <source>
        <dbReference type="ARBA" id="ARBA00004123"/>
    </source>
</evidence>
<dbReference type="PANTHER" id="PTHR13408:SF0">
    <property type="entry name" value="DNA-DIRECTED RNA POLYMERASE III SUBUNIT RPC4"/>
    <property type="match status" value="1"/>
</dbReference>
<organism evidence="6 7">
    <name type="scientific">Eimeria maxima</name>
    <name type="common">Coccidian parasite</name>
    <dbReference type="NCBI Taxonomy" id="5804"/>
    <lineage>
        <taxon>Eukaryota</taxon>
        <taxon>Sar</taxon>
        <taxon>Alveolata</taxon>
        <taxon>Apicomplexa</taxon>
        <taxon>Conoidasida</taxon>
        <taxon>Coccidia</taxon>
        <taxon>Eucoccidiorida</taxon>
        <taxon>Eimeriorina</taxon>
        <taxon>Eimeriidae</taxon>
        <taxon>Eimeria</taxon>
    </lineage>
</organism>
<dbReference type="OMA" id="SSMRQHE"/>
<dbReference type="GO" id="GO:0042797">
    <property type="term" value="P:tRNA transcription by RNA polymerase III"/>
    <property type="evidence" value="ECO:0007669"/>
    <property type="project" value="TreeGrafter"/>
</dbReference>
<evidence type="ECO:0000313" key="6">
    <source>
        <dbReference type="EMBL" id="CDJ60365.1"/>
    </source>
</evidence>
<feature type="compositionally biased region" description="Low complexity" evidence="5">
    <location>
        <begin position="408"/>
        <end position="421"/>
    </location>
</feature>
<reference evidence="6" key="2">
    <citation type="submission" date="2013-10" db="EMBL/GenBank/DDBJ databases">
        <authorList>
            <person name="Aslett M."/>
        </authorList>
    </citation>
    <scope>NUCLEOTIDE SEQUENCE [LARGE SCALE GENOMIC DNA]</scope>
    <source>
        <strain evidence="6">Weybridge</strain>
    </source>
</reference>
<protein>
    <submittedName>
        <fullName evidence="6">Uncharacterized protein</fullName>
    </submittedName>
</protein>
<dbReference type="OrthoDB" id="5836119at2759"/>
<reference evidence="6" key="1">
    <citation type="submission" date="2013-10" db="EMBL/GenBank/DDBJ databases">
        <title>Genomic analysis of the causative agents of coccidiosis in chickens.</title>
        <authorList>
            <person name="Reid A.J."/>
            <person name="Blake D."/>
            <person name="Billington K."/>
            <person name="Browne H."/>
            <person name="Dunn M."/>
            <person name="Hung S."/>
            <person name="Kawahara F."/>
            <person name="Miranda-Saavedra D."/>
            <person name="Mourier T."/>
            <person name="Nagra H."/>
            <person name="Otto T.D."/>
            <person name="Rawlings N."/>
            <person name="Sanchez A."/>
            <person name="Sanders M."/>
            <person name="Subramaniam C."/>
            <person name="Tay Y."/>
            <person name="Dear P."/>
            <person name="Doerig C."/>
            <person name="Gruber A."/>
            <person name="Parkinson J."/>
            <person name="Shirley M."/>
            <person name="Wan K.L."/>
            <person name="Berriman M."/>
            <person name="Tomley F."/>
            <person name="Pain A."/>
        </authorList>
    </citation>
    <scope>NUCLEOTIDE SEQUENCE [LARGE SCALE GENOMIC DNA]</scope>
    <source>
        <strain evidence="6">Weybridge</strain>
    </source>
</reference>
<feature type="compositionally biased region" description="Low complexity" evidence="5">
    <location>
        <begin position="327"/>
        <end position="346"/>
    </location>
</feature>
<dbReference type="AlphaFoldDB" id="U6MFC9"/>
<dbReference type="EMBL" id="HG721830">
    <property type="protein sequence ID" value="CDJ60365.1"/>
    <property type="molecule type" value="Genomic_DNA"/>
</dbReference>
<keyword evidence="4" id="KW-0539">Nucleus</keyword>
<dbReference type="InterPro" id="IPR007811">
    <property type="entry name" value="RPC4"/>
</dbReference>
<dbReference type="GeneID" id="25336980"/>
<dbReference type="Pfam" id="PF05132">
    <property type="entry name" value="RNA_pol_Rpc4"/>
    <property type="match status" value="1"/>
</dbReference>
<evidence type="ECO:0000256" key="4">
    <source>
        <dbReference type="ARBA" id="ARBA00023242"/>
    </source>
</evidence>
<gene>
    <name evidence="6" type="ORF">EMWEY_00029940</name>
</gene>
<name>U6MFC9_EIMMA</name>
<feature type="region of interest" description="Disordered" evidence="5">
    <location>
        <begin position="69"/>
        <end position="89"/>
    </location>
</feature>
<evidence type="ECO:0000256" key="5">
    <source>
        <dbReference type="SAM" id="MobiDB-lite"/>
    </source>
</evidence>
<dbReference type="PANTHER" id="PTHR13408">
    <property type="entry name" value="DNA-DIRECTED RNA POLYMERASE III"/>
    <property type="match status" value="1"/>
</dbReference>
<accession>U6MFC9</accession>
<dbReference type="GO" id="GO:0003677">
    <property type="term" value="F:DNA binding"/>
    <property type="evidence" value="ECO:0007669"/>
    <property type="project" value="InterPro"/>
</dbReference>
<evidence type="ECO:0000313" key="7">
    <source>
        <dbReference type="Proteomes" id="UP000030763"/>
    </source>
</evidence>
<proteinExistence type="predicted"/>
<keyword evidence="2" id="KW-0240">DNA-directed RNA polymerase</keyword>
<evidence type="ECO:0000256" key="2">
    <source>
        <dbReference type="ARBA" id="ARBA00022478"/>
    </source>
</evidence>
<feature type="region of interest" description="Disordered" evidence="5">
    <location>
        <begin position="408"/>
        <end position="437"/>
    </location>
</feature>
<dbReference type="VEuPathDB" id="ToxoDB:EMWEY_00029940"/>
<sequence>MEGSGDNRQNLAPVKKEPLRVRSFSSMRQHEQQQMAAAALRIPRGAGQLVPSLQPRDPRLKQHYVRPSVPFVSADGGSGSSSSSGNRSTIKFTPNVAVKQETAAGPTASASATAGISDFSVDALLLRSLHSYQPTGQGQDRLNRPKFAAAGKMQFSPVPAPQVQRVLPQASNSSGKQQQKKGPRSISLSDLTLDESQGHLFLPITIPFKLRGRRCMQDEQLKQETDYGTPVAFNNHQQQQLDELQGIDTAASTPNHLRRSESTAVQFKSGKDSLQAFSKQNQEDSAATLLLNGQFLTTGETSQEDSRPEFVHLCFPELLPPLDISAMQAQQAKSQQQAQEKAQEQQNKGSSSRCGPASATRRNCPTPLHALPSGRIGQLLIRRSGRVHLCLLTDIFRRRTAYAGAQTAGAAGEGAAEGNQGLEDCKNEDEDQKAEPRPTYTLRSDDICYDVLLGTEGSFAQEVGCLLSDTNEFIFLGRCHRKLIVTADVPRAVRALSSGM</sequence>
<dbReference type="GO" id="GO:0005666">
    <property type="term" value="C:RNA polymerase III complex"/>
    <property type="evidence" value="ECO:0007669"/>
    <property type="project" value="InterPro"/>
</dbReference>
<evidence type="ECO:0000256" key="3">
    <source>
        <dbReference type="ARBA" id="ARBA00023163"/>
    </source>
</evidence>
<keyword evidence="7" id="KW-1185">Reference proteome</keyword>
<keyword evidence="3" id="KW-0804">Transcription</keyword>
<dbReference type="Proteomes" id="UP000030763">
    <property type="component" value="Unassembled WGS sequence"/>
</dbReference>